<evidence type="ECO:0000313" key="2">
    <source>
        <dbReference type="Proteomes" id="UP001652627"/>
    </source>
</evidence>
<dbReference type="PANTHER" id="PTHR46135">
    <property type="entry name" value="NME/NM23 FAMILY MEMBER 8"/>
    <property type="match status" value="1"/>
</dbReference>
<dbReference type="RefSeq" id="XP_067157591.1">
    <property type="nucleotide sequence ID" value="XM_067301490.1"/>
</dbReference>
<evidence type="ECO:0000313" key="4">
    <source>
        <dbReference type="RefSeq" id="XP_067157591.1"/>
    </source>
</evidence>
<gene>
    <name evidence="3 4 5 6" type="primary">NME9</name>
</gene>
<accession>A0ABM4EY15</accession>
<dbReference type="Pfam" id="PF00085">
    <property type="entry name" value="Thioredoxin"/>
    <property type="match status" value="1"/>
</dbReference>
<sequence length="132" mass="14554">MAAKRKEVVLQININNQELWEEMLCLKGLIVVDAFQAWCGPCKTVVDLFRKIRNEVGSDLLHFAVAEVDSIDALEEYRGKCEPVFLFYTGGELVAVVRGANAPLLQKTILEQLAAAKKVLESGGERAVVVGH</sequence>
<evidence type="ECO:0000313" key="5">
    <source>
        <dbReference type="RefSeq" id="XP_067157592.1"/>
    </source>
</evidence>
<name>A0ABM4EY15_9AVES</name>
<dbReference type="RefSeq" id="XP_067157590.1">
    <property type="nucleotide sequence ID" value="XM_067301489.1"/>
</dbReference>
<organism evidence="2 4">
    <name type="scientific">Apteryx mantelli</name>
    <name type="common">North Island brown kiwi</name>
    <dbReference type="NCBI Taxonomy" id="2696672"/>
    <lineage>
        <taxon>Eukaryota</taxon>
        <taxon>Metazoa</taxon>
        <taxon>Chordata</taxon>
        <taxon>Craniata</taxon>
        <taxon>Vertebrata</taxon>
        <taxon>Euteleostomi</taxon>
        <taxon>Archelosauria</taxon>
        <taxon>Archosauria</taxon>
        <taxon>Dinosauria</taxon>
        <taxon>Saurischia</taxon>
        <taxon>Theropoda</taxon>
        <taxon>Coelurosauria</taxon>
        <taxon>Aves</taxon>
        <taxon>Palaeognathae</taxon>
        <taxon>Apterygiformes</taxon>
        <taxon>Apterygidae</taxon>
        <taxon>Apteryx</taxon>
    </lineage>
</organism>
<reference evidence="3 4" key="1">
    <citation type="submission" date="2025-05" db="UniProtKB">
        <authorList>
            <consortium name="RefSeq"/>
        </authorList>
    </citation>
    <scope>IDENTIFICATION</scope>
    <source>
        <tissue evidence="3 4">Blood</tissue>
    </source>
</reference>
<dbReference type="RefSeq" id="XP_067157593.1">
    <property type="nucleotide sequence ID" value="XM_067301492.1"/>
</dbReference>
<dbReference type="CDD" id="cd02948">
    <property type="entry name" value="TRX_NDPK"/>
    <property type="match status" value="1"/>
</dbReference>
<dbReference type="Proteomes" id="UP001652627">
    <property type="component" value="Chromosome 9"/>
</dbReference>
<keyword evidence="2" id="KW-1185">Reference proteome</keyword>
<protein>
    <submittedName>
        <fullName evidence="3 4">Thioredoxin domain-containing protein 6</fullName>
    </submittedName>
</protein>
<dbReference type="SUPFAM" id="SSF52833">
    <property type="entry name" value="Thioredoxin-like"/>
    <property type="match status" value="1"/>
</dbReference>
<dbReference type="GeneID" id="136992612"/>
<dbReference type="Gene3D" id="3.40.30.10">
    <property type="entry name" value="Glutaredoxin"/>
    <property type="match status" value="1"/>
</dbReference>
<evidence type="ECO:0000313" key="3">
    <source>
        <dbReference type="RefSeq" id="XP_067157590.1"/>
    </source>
</evidence>
<dbReference type="RefSeq" id="XP_067157592.1">
    <property type="nucleotide sequence ID" value="XM_067301491.1"/>
</dbReference>
<dbReference type="PANTHER" id="PTHR46135:SF3">
    <property type="entry name" value="NME_NM23 FAMILY MEMBER 8"/>
    <property type="match status" value="1"/>
</dbReference>
<feature type="domain" description="Thioredoxin" evidence="1">
    <location>
        <begin position="16"/>
        <end position="106"/>
    </location>
</feature>
<dbReference type="InterPro" id="IPR013766">
    <property type="entry name" value="Thioredoxin_domain"/>
</dbReference>
<evidence type="ECO:0000259" key="1">
    <source>
        <dbReference type="Pfam" id="PF00085"/>
    </source>
</evidence>
<proteinExistence type="predicted"/>
<dbReference type="InterPro" id="IPR051766">
    <property type="entry name" value="TXND_domain-containing"/>
</dbReference>
<dbReference type="InterPro" id="IPR036249">
    <property type="entry name" value="Thioredoxin-like_sf"/>
</dbReference>
<evidence type="ECO:0000313" key="6">
    <source>
        <dbReference type="RefSeq" id="XP_067157593.1"/>
    </source>
</evidence>